<comment type="caution">
    <text evidence="2">The sequence shown here is derived from an EMBL/GenBank/DDBJ whole genome shotgun (WGS) entry which is preliminary data.</text>
</comment>
<accession>A0A4U1BNV1</accession>
<feature type="transmembrane region" description="Helical" evidence="1">
    <location>
        <begin position="197"/>
        <end position="221"/>
    </location>
</feature>
<dbReference type="Proteomes" id="UP000305675">
    <property type="component" value="Unassembled WGS sequence"/>
</dbReference>
<proteinExistence type="predicted"/>
<feature type="transmembrane region" description="Helical" evidence="1">
    <location>
        <begin position="152"/>
        <end position="176"/>
    </location>
</feature>
<feature type="transmembrane region" description="Helical" evidence="1">
    <location>
        <begin position="350"/>
        <end position="370"/>
    </location>
</feature>
<dbReference type="OrthoDB" id="9776609at2"/>
<feature type="transmembrane region" description="Helical" evidence="1">
    <location>
        <begin position="456"/>
        <end position="474"/>
    </location>
</feature>
<organism evidence="2 3">
    <name type="scientific">Ferrimonas aestuarii</name>
    <dbReference type="NCBI Taxonomy" id="2569539"/>
    <lineage>
        <taxon>Bacteria</taxon>
        <taxon>Pseudomonadati</taxon>
        <taxon>Pseudomonadota</taxon>
        <taxon>Gammaproteobacteria</taxon>
        <taxon>Alteromonadales</taxon>
        <taxon>Ferrimonadaceae</taxon>
        <taxon>Ferrimonas</taxon>
    </lineage>
</organism>
<dbReference type="EMBL" id="SWCJ01000004">
    <property type="protein sequence ID" value="TKB56011.1"/>
    <property type="molecule type" value="Genomic_DNA"/>
</dbReference>
<keyword evidence="1" id="KW-0472">Membrane</keyword>
<keyword evidence="3" id="KW-1185">Reference proteome</keyword>
<evidence type="ECO:0000313" key="2">
    <source>
        <dbReference type="EMBL" id="TKB56011.1"/>
    </source>
</evidence>
<dbReference type="AlphaFoldDB" id="A0A4U1BNV1"/>
<protein>
    <submittedName>
        <fullName evidence="2">PepSY domain-containing protein</fullName>
    </submittedName>
</protein>
<keyword evidence="1" id="KW-0812">Transmembrane</keyword>
<dbReference type="PANTHER" id="PTHR34219">
    <property type="entry name" value="IRON-REGULATED INNER MEMBRANE PROTEIN-RELATED"/>
    <property type="match status" value="1"/>
</dbReference>
<name>A0A4U1BNV1_9GAMM</name>
<feature type="transmembrane region" description="Helical" evidence="1">
    <location>
        <begin position="391"/>
        <end position="416"/>
    </location>
</feature>
<dbReference type="PANTHER" id="PTHR34219:SF4">
    <property type="entry name" value="PEPSY DOMAIN-CONTAINING PROTEIN"/>
    <property type="match status" value="1"/>
</dbReference>
<evidence type="ECO:0000313" key="3">
    <source>
        <dbReference type="Proteomes" id="UP000305675"/>
    </source>
</evidence>
<feature type="transmembrane region" description="Helical" evidence="1">
    <location>
        <begin position="486"/>
        <end position="507"/>
    </location>
</feature>
<dbReference type="RefSeq" id="WP_136862740.1">
    <property type="nucleotide sequence ID" value="NZ_SWCJ01000004.1"/>
</dbReference>
<evidence type="ECO:0000256" key="1">
    <source>
        <dbReference type="SAM" id="Phobius"/>
    </source>
</evidence>
<gene>
    <name evidence="2" type="ORF">FCL42_07270</name>
</gene>
<keyword evidence="1" id="KW-1133">Transmembrane helix</keyword>
<sequence length="527" mass="58930">MKETFFRTMTWLHTWTGLLASWLLLLVFFAGTLSYYRYEISLWMKPELHTNVMQTYAQVPLAQTLEQGQDYLAQVAPDARSWMLRLPTHRVPYVSFSWQDKPLEGQRRGKFHEHIVATDGSMITEVRETKGGHFFYRLHFDLHYLPVALARYLVGLATMAMLLAIISGIVIHKRIFKDFFALRLKKGTRSWLDGHTLSSVVALPYHLMITYTGLIALMFMYMPSVLQATYEGDRRALRADLMPEIVQMTSTAEHTELVSVSSLLPHIEQQAQGQPIRDIRIQSPMQAGSQIQVTLRNDNRVSDSEPRLFFDGVTGAFLGRSDGAVSSVSEAYETMIGLHAGRFATPMLRFALFISGVLGFVMVATGSLLWSKKLRQKQQKQLATGAKPSKGLFITDNLNLGVIAGLPIAGACYLWANRLIPASYSARYDAEIHLFFIGLAATLILAFVGRLRWRSASLVGAALWLGVPLINGVTSSQNLISNIASGQWFIAWVDVMALMIGAALLVVARYSKRADSKADVAMAEERS</sequence>
<dbReference type="Pfam" id="PF03929">
    <property type="entry name" value="PepSY_TM"/>
    <property type="match status" value="1"/>
</dbReference>
<dbReference type="InterPro" id="IPR005625">
    <property type="entry name" value="PepSY-ass_TM"/>
</dbReference>
<feature type="transmembrane region" description="Helical" evidence="1">
    <location>
        <begin position="12"/>
        <end position="36"/>
    </location>
</feature>
<feature type="transmembrane region" description="Helical" evidence="1">
    <location>
        <begin position="432"/>
        <end position="449"/>
    </location>
</feature>
<reference evidence="2 3" key="1">
    <citation type="submission" date="2019-04" db="EMBL/GenBank/DDBJ databases">
        <authorList>
            <person name="Hwang J.C."/>
        </authorList>
    </citation>
    <scope>NUCLEOTIDE SEQUENCE [LARGE SCALE GENOMIC DNA]</scope>
    <source>
        <strain evidence="2 3">IMCC35002</strain>
    </source>
</reference>